<name>A0A371XEA7_9HYPH</name>
<dbReference type="Proteomes" id="UP000262379">
    <property type="component" value="Unassembled WGS sequence"/>
</dbReference>
<evidence type="ECO:0000256" key="1">
    <source>
        <dbReference type="ARBA" id="ARBA00001947"/>
    </source>
</evidence>
<keyword evidence="5" id="KW-0560">Oxidoreductase</keyword>
<dbReference type="PROSITE" id="PS00059">
    <property type="entry name" value="ADH_ZINC"/>
    <property type="match status" value="1"/>
</dbReference>
<feature type="domain" description="Enoyl reductase (ER)" evidence="7">
    <location>
        <begin position="7"/>
        <end position="341"/>
    </location>
</feature>
<dbReference type="CDD" id="cd08232">
    <property type="entry name" value="idonate-5-DH"/>
    <property type="match status" value="1"/>
</dbReference>
<dbReference type="InterPro" id="IPR020843">
    <property type="entry name" value="ER"/>
</dbReference>
<evidence type="ECO:0000256" key="6">
    <source>
        <dbReference type="RuleBase" id="RU361277"/>
    </source>
</evidence>
<dbReference type="RefSeq" id="WP_116624001.1">
    <property type="nucleotide sequence ID" value="NZ_QURN01000007.1"/>
</dbReference>
<dbReference type="SMART" id="SM00829">
    <property type="entry name" value="PKS_ER"/>
    <property type="match status" value="1"/>
</dbReference>
<evidence type="ECO:0000256" key="2">
    <source>
        <dbReference type="ARBA" id="ARBA00008072"/>
    </source>
</evidence>
<comment type="cofactor">
    <cofactor evidence="1 6">
        <name>Zn(2+)</name>
        <dbReference type="ChEBI" id="CHEBI:29105"/>
    </cofactor>
</comment>
<dbReference type="PANTHER" id="PTHR43161:SF9">
    <property type="entry name" value="SORBITOL DEHYDROGENASE"/>
    <property type="match status" value="1"/>
</dbReference>
<dbReference type="GO" id="GO:0008270">
    <property type="term" value="F:zinc ion binding"/>
    <property type="evidence" value="ECO:0007669"/>
    <property type="project" value="InterPro"/>
</dbReference>
<dbReference type="InterPro" id="IPR013149">
    <property type="entry name" value="ADH-like_C"/>
</dbReference>
<dbReference type="SUPFAM" id="SSF50129">
    <property type="entry name" value="GroES-like"/>
    <property type="match status" value="1"/>
</dbReference>
<dbReference type="Gene3D" id="3.40.50.720">
    <property type="entry name" value="NAD(P)-binding Rossmann-like Domain"/>
    <property type="match status" value="1"/>
</dbReference>
<dbReference type="GO" id="GO:0016616">
    <property type="term" value="F:oxidoreductase activity, acting on the CH-OH group of donors, NAD or NADP as acceptor"/>
    <property type="evidence" value="ECO:0007669"/>
    <property type="project" value="UniProtKB-ARBA"/>
</dbReference>
<gene>
    <name evidence="8" type="ORF">DY251_11320</name>
</gene>
<dbReference type="EMBL" id="QURN01000007">
    <property type="protein sequence ID" value="RFC67567.1"/>
    <property type="molecule type" value="Genomic_DNA"/>
</dbReference>
<comment type="similarity">
    <text evidence="2 6">Belongs to the zinc-containing alcohol dehydrogenase family.</text>
</comment>
<evidence type="ECO:0000256" key="3">
    <source>
        <dbReference type="ARBA" id="ARBA00022723"/>
    </source>
</evidence>
<dbReference type="InterPro" id="IPR011032">
    <property type="entry name" value="GroES-like_sf"/>
</dbReference>
<evidence type="ECO:0000313" key="8">
    <source>
        <dbReference type="EMBL" id="RFC67567.1"/>
    </source>
</evidence>
<evidence type="ECO:0000259" key="7">
    <source>
        <dbReference type="SMART" id="SM00829"/>
    </source>
</evidence>
<proteinExistence type="inferred from homology"/>
<evidence type="ECO:0000256" key="4">
    <source>
        <dbReference type="ARBA" id="ARBA00022833"/>
    </source>
</evidence>
<dbReference type="PANTHER" id="PTHR43161">
    <property type="entry name" value="SORBITOL DEHYDROGENASE"/>
    <property type="match status" value="1"/>
</dbReference>
<dbReference type="Gene3D" id="3.90.180.10">
    <property type="entry name" value="Medium-chain alcohol dehydrogenases, catalytic domain"/>
    <property type="match status" value="1"/>
</dbReference>
<organism evidence="8 9">
    <name type="scientific">Mesorhizobium denitrificans</name>
    <dbReference type="NCBI Taxonomy" id="2294114"/>
    <lineage>
        <taxon>Bacteria</taxon>
        <taxon>Pseudomonadati</taxon>
        <taxon>Pseudomonadota</taxon>
        <taxon>Alphaproteobacteria</taxon>
        <taxon>Hyphomicrobiales</taxon>
        <taxon>Phyllobacteriaceae</taxon>
        <taxon>Mesorhizobium</taxon>
    </lineage>
</organism>
<dbReference type="InterPro" id="IPR013154">
    <property type="entry name" value="ADH-like_N"/>
</dbReference>
<accession>A0A371XEA7</accession>
<keyword evidence="3 6" id="KW-0479">Metal-binding</keyword>
<comment type="caution">
    <text evidence="8">The sequence shown here is derived from an EMBL/GenBank/DDBJ whole genome shotgun (WGS) entry which is preliminary data.</text>
</comment>
<dbReference type="Pfam" id="PF08240">
    <property type="entry name" value="ADH_N"/>
    <property type="match status" value="1"/>
</dbReference>
<evidence type="ECO:0000313" key="9">
    <source>
        <dbReference type="Proteomes" id="UP000262379"/>
    </source>
</evidence>
<dbReference type="Pfam" id="PF00107">
    <property type="entry name" value="ADH_zinc_N"/>
    <property type="match status" value="1"/>
</dbReference>
<dbReference type="InterPro" id="IPR002328">
    <property type="entry name" value="ADH_Zn_CS"/>
</dbReference>
<keyword evidence="4 6" id="KW-0862">Zinc</keyword>
<dbReference type="AlphaFoldDB" id="A0A371XEA7"/>
<evidence type="ECO:0000256" key="5">
    <source>
        <dbReference type="ARBA" id="ARBA00023002"/>
    </source>
</evidence>
<dbReference type="SUPFAM" id="SSF51735">
    <property type="entry name" value="NAD(P)-binding Rossmann-fold domains"/>
    <property type="match status" value="1"/>
</dbReference>
<sequence>MRGVVVHAPKDLRIDEIADVTPGPHEVRVRIAAGGICGSDLHYFNHGGTGIIRLQQPMVLGHEIAGVVSDLGDAVSGLAVGARVAINPSRPCDTCEACRAGLRNHCSDMRFMGSAMRFPHVQGGFREFVTVDESQVFPVGDLVSLGEATMAEPLAVCLHAVGRAGPLAGNRILVTGCGPIGILTIMAARRAGAGEIVATDIHVGALSLAQRCGATHTLDVSSGSKRLRDFTESTGRFDVHFEASGSASVLRDGLDCLRPRGILVQMGMGGDVQLPITLLVTREIDLRGTFRFDKEFGLAARLIANREIDVRPLQTASFPMERAREAFDLANDKSKSTKVLISFD</sequence>
<dbReference type="InterPro" id="IPR036291">
    <property type="entry name" value="NAD(P)-bd_dom_sf"/>
</dbReference>
<protein>
    <submittedName>
        <fullName evidence="8">L-idonate 5-dehydrogenase</fullName>
    </submittedName>
</protein>
<reference evidence="9" key="1">
    <citation type="submission" date="2018-08" db="EMBL/GenBank/DDBJ databases">
        <authorList>
            <person name="Im W.T."/>
        </authorList>
    </citation>
    <scope>NUCLEOTIDE SEQUENCE [LARGE SCALE GENOMIC DNA]</scope>
    <source>
        <strain evidence="9">LA-28</strain>
    </source>
</reference>
<keyword evidence="9" id="KW-1185">Reference proteome</keyword>